<dbReference type="NCBIfam" id="TIGR01444">
    <property type="entry name" value="fkbM_fam"/>
    <property type="match status" value="1"/>
</dbReference>
<organism evidence="4 5">
    <name type="scientific">Neoroseomonas terrae</name>
    <dbReference type="NCBI Taxonomy" id="424799"/>
    <lineage>
        <taxon>Bacteria</taxon>
        <taxon>Pseudomonadati</taxon>
        <taxon>Pseudomonadota</taxon>
        <taxon>Alphaproteobacteria</taxon>
        <taxon>Acetobacterales</taxon>
        <taxon>Acetobacteraceae</taxon>
        <taxon>Neoroseomonas</taxon>
    </lineage>
</organism>
<dbReference type="PANTHER" id="PTHR34203">
    <property type="entry name" value="METHYLTRANSFERASE, FKBM FAMILY PROTEIN"/>
    <property type="match status" value="1"/>
</dbReference>
<feature type="region of interest" description="Disordered" evidence="1">
    <location>
        <begin position="498"/>
        <end position="524"/>
    </location>
</feature>
<evidence type="ECO:0000256" key="1">
    <source>
        <dbReference type="SAM" id="MobiDB-lite"/>
    </source>
</evidence>
<keyword evidence="4" id="KW-0489">Methyltransferase</keyword>
<evidence type="ECO:0000313" key="4">
    <source>
        <dbReference type="EMBL" id="MBR0650845.1"/>
    </source>
</evidence>
<evidence type="ECO:0000313" key="5">
    <source>
        <dbReference type="Proteomes" id="UP000698752"/>
    </source>
</evidence>
<feature type="domain" description="Methyltransferase FkbM" evidence="3">
    <location>
        <begin position="110"/>
        <end position="277"/>
    </location>
</feature>
<dbReference type="CDD" id="cd03801">
    <property type="entry name" value="GT4_PimA-like"/>
    <property type="match status" value="1"/>
</dbReference>
<dbReference type="Gene3D" id="3.90.550.10">
    <property type="entry name" value="Spore Coat Polysaccharide Biosynthesis Protein SpsA, Chain A"/>
    <property type="match status" value="1"/>
</dbReference>
<evidence type="ECO:0000259" key="2">
    <source>
        <dbReference type="Pfam" id="PF00535"/>
    </source>
</evidence>
<dbReference type="Gene3D" id="3.40.50.2000">
    <property type="entry name" value="Glycogen Phosphorylase B"/>
    <property type="match status" value="1"/>
</dbReference>
<comment type="caution">
    <text evidence="4">The sequence shown here is derived from an EMBL/GenBank/DDBJ whole genome shotgun (WGS) entry which is preliminary data.</text>
</comment>
<keyword evidence="4" id="KW-0808">Transferase</keyword>
<dbReference type="SUPFAM" id="SSF53448">
    <property type="entry name" value="Nucleotide-diphospho-sugar transferases"/>
    <property type="match status" value="1"/>
</dbReference>
<gene>
    <name evidence="4" type="ORF">GXW78_14325</name>
</gene>
<sequence length="1227" mass="131943">MITREDVVAIYGAILGREPESEVTVAAAREAASATALGQRLLESEEFRARMAVDVFARSKWVCAEIRDGLKLWLDLADHGVSLGCLRGAWEPAETDFILTVLEPGDGFIDVGANIGWFSILAAQAVGPQGRVHAFEPRADLSRRLRQSVADNGFDERCRIEAIALGAEEGAIELAWAPDERNPGHSFLVPGAMPEGAVSLGRVPVRPLDALGIEGPVRLIKIDVEGAEPLVLRGAQALIARDRPVLLVEVFPHWLSRVSGTTAEALLTQLREWGYRLFHLGESGIGRELHAGDDGTEPGGPDYFNLVALSAADCRRYLSLRLDQRVSGLEERLRREMEAHGAARAEAAALRSESAAAIAQADGKTAALHAENAAAIAQADDKAAALHAENAAAIAQAQAEAATLRAEITAAGARAEARAAAERGARSELQSSQDRLRAIENSTLWRATNPIRRIGQRLPTSLRRAVGRSAKLLWWTISLQLPHRLRLYRDATAHHATGQGAAVQPNAGKTDAFSPSSGHKPPTTRAEQRIAIISHDARFHGAPLLVLHIAEEVVRQGECEVEIILGDGGELRDAMAAVAHTRLVPFADRQAWEATARDLAGSGVSTVICNTTVSGQIIPALAAAGLRSICLVHEMPGIIREYGLEAAARTVAAEADVVVFPNDAVRAAFIGTFGDTRHRWLVRPQGLYRPSLPPDQREAARVRIRSALGVGPDTILILGLGFGDRRKGLDLWPAIASALRAEGHAARFAWVGAIEPGVEAGLRAAIEAQHLQDVILLPGKTETPQEFLSAADIFLLSSREDPFPSSALEAAAHGLPVICFDRSGGMPELARETGLLPPAFEDAEAMGQAIGALIRDPVLRAHAGQAGERIVADRLSFPAYVRDLATLALPPNRVTAVVPNYNYARYLPERVRSIWAQSHQVSELIVLDDASSDDSLAVLETLRASSPVPMRIVPNAQNSGSVSRQWARGVELARYPLVWIAEADDLSEPAFLNSLIPEFANPAVVMAYTQSKQIDEHGAVIAPDYVAYTSDVDPALWTSDYRRPGSEEIRHCLSVKNTILNVSAVVMRRDAALPVLSETIEAMVSLRNAADWLFYIRMLERGDIAFKAAALNHHRRHARGLTITSGHTRHLEEIAQVQALAARVSSPDAERRQAARAFLEYAAGVFGLERAEAARCIELARTLESANALPLQPPLHPGTGAGPMARASTPGTPASDADSSGSQHDHS</sequence>
<dbReference type="InterPro" id="IPR001173">
    <property type="entry name" value="Glyco_trans_2-like"/>
</dbReference>
<dbReference type="SUPFAM" id="SSF53335">
    <property type="entry name" value="S-adenosyl-L-methionine-dependent methyltransferases"/>
    <property type="match status" value="1"/>
</dbReference>
<dbReference type="Pfam" id="PF13692">
    <property type="entry name" value="Glyco_trans_1_4"/>
    <property type="match status" value="1"/>
</dbReference>
<dbReference type="Gene3D" id="3.40.50.150">
    <property type="entry name" value="Vaccinia Virus protein VP39"/>
    <property type="match status" value="1"/>
</dbReference>
<evidence type="ECO:0000259" key="3">
    <source>
        <dbReference type="Pfam" id="PF05050"/>
    </source>
</evidence>
<name>A0ABS5EIJ7_9PROT</name>
<protein>
    <submittedName>
        <fullName evidence="4">FkbM family methyltransferase</fullName>
    </submittedName>
</protein>
<dbReference type="CDD" id="cd00761">
    <property type="entry name" value="Glyco_tranf_GTA_type"/>
    <property type="match status" value="1"/>
</dbReference>
<dbReference type="SUPFAM" id="SSF53756">
    <property type="entry name" value="UDP-Glycosyltransferase/glycogen phosphorylase"/>
    <property type="match status" value="1"/>
</dbReference>
<dbReference type="RefSeq" id="WP_211869509.1">
    <property type="nucleotide sequence ID" value="NZ_JAAEDI010000014.1"/>
</dbReference>
<proteinExistence type="predicted"/>
<keyword evidence="5" id="KW-1185">Reference proteome</keyword>
<feature type="region of interest" description="Disordered" evidence="1">
    <location>
        <begin position="1189"/>
        <end position="1227"/>
    </location>
</feature>
<dbReference type="Pfam" id="PF00535">
    <property type="entry name" value="Glycos_transf_2"/>
    <property type="match status" value="1"/>
</dbReference>
<dbReference type="Proteomes" id="UP000698752">
    <property type="component" value="Unassembled WGS sequence"/>
</dbReference>
<dbReference type="Pfam" id="PF05050">
    <property type="entry name" value="Methyltransf_21"/>
    <property type="match status" value="1"/>
</dbReference>
<feature type="compositionally biased region" description="Polar residues" evidence="1">
    <location>
        <begin position="1209"/>
        <end position="1227"/>
    </location>
</feature>
<dbReference type="GO" id="GO:0032259">
    <property type="term" value="P:methylation"/>
    <property type="evidence" value="ECO:0007669"/>
    <property type="project" value="UniProtKB-KW"/>
</dbReference>
<dbReference type="InterPro" id="IPR029044">
    <property type="entry name" value="Nucleotide-diphossugar_trans"/>
</dbReference>
<feature type="domain" description="Glycosyltransferase 2-like" evidence="2">
    <location>
        <begin position="896"/>
        <end position="1024"/>
    </location>
</feature>
<dbReference type="InterPro" id="IPR006342">
    <property type="entry name" value="FkbM_mtfrase"/>
</dbReference>
<dbReference type="InterPro" id="IPR029063">
    <property type="entry name" value="SAM-dependent_MTases_sf"/>
</dbReference>
<accession>A0ABS5EIJ7</accession>
<dbReference type="InterPro" id="IPR052514">
    <property type="entry name" value="SAM-dependent_MTase"/>
</dbReference>
<dbReference type="PANTHER" id="PTHR34203:SF15">
    <property type="entry name" value="SLL1173 PROTEIN"/>
    <property type="match status" value="1"/>
</dbReference>
<dbReference type="EMBL" id="JAAEDI010000014">
    <property type="protein sequence ID" value="MBR0650845.1"/>
    <property type="molecule type" value="Genomic_DNA"/>
</dbReference>
<reference evidence="5" key="1">
    <citation type="journal article" date="2021" name="Syst. Appl. Microbiol.">
        <title>Roseomonas hellenica sp. nov., isolated from roots of wild-growing Alkanna tinctoria.</title>
        <authorList>
            <person name="Rat A."/>
            <person name="Naranjo H.D."/>
            <person name="Lebbe L."/>
            <person name="Cnockaert M."/>
            <person name="Krigas N."/>
            <person name="Grigoriadou K."/>
            <person name="Maloupa E."/>
            <person name="Willems A."/>
        </authorList>
    </citation>
    <scope>NUCLEOTIDE SEQUENCE [LARGE SCALE GENOMIC DNA]</scope>
    <source>
        <strain evidence="5">LMG 31159</strain>
    </source>
</reference>
<dbReference type="GO" id="GO:0008168">
    <property type="term" value="F:methyltransferase activity"/>
    <property type="evidence" value="ECO:0007669"/>
    <property type="project" value="UniProtKB-KW"/>
</dbReference>